<reference evidence="2" key="2">
    <citation type="submission" date="2021-04" db="EMBL/GenBank/DDBJ databases">
        <authorList>
            <person name="Gilroy R."/>
        </authorList>
    </citation>
    <scope>NUCLEOTIDE SEQUENCE</scope>
    <source>
        <strain evidence="2">CHK130-7132</strain>
    </source>
</reference>
<dbReference type="AlphaFoldDB" id="A0A9D2Q1H4"/>
<organism evidence="2 3">
    <name type="scientific">Candidatus Brachybacterium intestinipullorum</name>
    <dbReference type="NCBI Taxonomy" id="2838512"/>
    <lineage>
        <taxon>Bacteria</taxon>
        <taxon>Bacillati</taxon>
        <taxon>Actinomycetota</taxon>
        <taxon>Actinomycetes</taxon>
        <taxon>Micrococcales</taxon>
        <taxon>Dermabacteraceae</taxon>
        <taxon>Brachybacterium</taxon>
    </lineage>
</organism>
<reference evidence="2" key="1">
    <citation type="journal article" date="2021" name="PeerJ">
        <title>Extensive microbial diversity within the chicken gut microbiome revealed by metagenomics and culture.</title>
        <authorList>
            <person name="Gilroy R."/>
            <person name="Ravi A."/>
            <person name="Getino M."/>
            <person name="Pursley I."/>
            <person name="Horton D.L."/>
            <person name="Alikhan N.F."/>
            <person name="Baker D."/>
            <person name="Gharbi K."/>
            <person name="Hall N."/>
            <person name="Watson M."/>
            <person name="Adriaenssens E.M."/>
            <person name="Foster-Nyarko E."/>
            <person name="Jarju S."/>
            <person name="Secka A."/>
            <person name="Antonio M."/>
            <person name="Oren A."/>
            <person name="Chaudhuri R.R."/>
            <person name="La Ragione R."/>
            <person name="Hildebrand F."/>
            <person name="Pallen M.J."/>
        </authorList>
    </citation>
    <scope>NUCLEOTIDE SEQUENCE</scope>
    <source>
        <strain evidence="2">CHK130-7132</strain>
    </source>
</reference>
<sequence>MELQHDGASDGTTAPDIATPPTEPAALIGPDLTTASLRRCTALATRARADLLVHGRHGASAELAGLLEEMAGWEPAALVDPDPTMTVLAAAALQDLAARLPDAAPTDLPARIDAVVALLRGVMDRGSVRASA</sequence>
<dbReference type="EMBL" id="DWWC01000225">
    <property type="protein sequence ID" value="HJC70163.1"/>
    <property type="molecule type" value="Genomic_DNA"/>
</dbReference>
<dbReference type="Proteomes" id="UP000823854">
    <property type="component" value="Unassembled WGS sequence"/>
</dbReference>
<evidence type="ECO:0000313" key="3">
    <source>
        <dbReference type="Proteomes" id="UP000823854"/>
    </source>
</evidence>
<proteinExistence type="predicted"/>
<protein>
    <submittedName>
        <fullName evidence="2">Uncharacterized protein</fullName>
    </submittedName>
</protein>
<accession>A0A9D2Q1H4</accession>
<gene>
    <name evidence="2" type="ORF">H9932_10915</name>
</gene>
<comment type="caution">
    <text evidence="2">The sequence shown here is derived from an EMBL/GenBank/DDBJ whole genome shotgun (WGS) entry which is preliminary data.</text>
</comment>
<evidence type="ECO:0000256" key="1">
    <source>
        <dbReference type="SAM" id="MobiDB-lite"/>
    </source>
</evidence>
<feature type="region of interest" description="Disordered" evidence="1">
    <location>
        <begin position="1"/>
        <end position="28"/>
    </location>
</feature>
<evidence type="ECO:0000313" key="2">
    <source>
        <dbReference type="EMBL" id="HJC70163.1"/>
    </source>
</evidence>
<name>A0A9D2Q1H4_9MICO</name>